<protein>
    <submittedName>
        <fullName evidence="2">Uncharacterized protein</fullName>
    </submittedName>
</protein>
<dbReference type="InParanoid" id="A0A1V9WYU6"/>
<gene>
    <name evidence="2" type="ORF">BIW11_14208</name>
</gene>
<keyword evidence="1" id="KW-0812">Transmembrane</keyword>
<accession>A0A1V9WYU6</accession>
<comment type="caution">
    <text evidence="2">The sequence shown here is derived from an EMBL/GenBank/DDBJ whole genome shotgun (WGS) entry which is preliminary data.</text>
</comment>
<evidence type="ECO:0000256" key="1">
    <source>
        <dbReference type="SAM" id="Phobius"/>
    </source>
</evidence>
<organism evidence="2 3">
    <name type="scientific">Tropilaelaps mercedesae</name>
    <dbReference type="NCBI Taxonomy" id="418985"/>
    <lineage>
        <taxon>Eukaryota</taxon>
        <taxon>Metazoa</taxon>
        <taxon>Ecdysozoa</taxon>
        <taxon>Arthropoda</taxon>
        <taxon>Chelicerata</taxon>
        <taxon>Arachnida</taxon>
        <taxon>Acari</taxon>
        <taxon>Parasitiformes</taxon>
        <taxon>Mesostigmata</taxon>
        <taxon>Gamasina</taxon>
        <taxon>Dermanyssoidea</taxon>
        <taxon>Laelapidae</taxon>
        <taxon>Tropilaelaps</taxon>
    </lineage>
</organism>
<reference evidence="2 3" key="1">
    <citation type="journal article" date="2017" name="Gigascience">
        <title>Draft genome of the honey bee ectoparasitic mite, Tropilaelaps mercedesae, is shaped by the parasitic life history.</title>
        <authorList>
            <person name="Dong X."/>
            <person name="Armstrong S.D."/>
            <person name="Xia D."/>
            <person name="Makepeace B.L."/>
            <person name="Darby A.C."/>
            <person name="Kadowaki T."/>
        </authorList>
    </citation>
    <scope>NUCLEOTIDE SEQUENCE [LARGE SCALE GENOMIC DNA]</scope>
    <source>
        <strain evidence="2">Wuxi-XJTLU</strain>
    </source>
</reference>
<evidence type="ECO:0000313" key="3">
    <source>
        <dbReference type="Proteomes" id="UP000192247"/>
    </source>
</evidence>
<feature type="transmembrane region" description="Helical" evidence="1">
    <location>
        <begin position="43"/>
        <end position="62"/>
    </location>
</feature>
<evidence type="ECO:0000313" key="2">
    <source>
        <dbReference type="EMBL" id="OQR66367.1"/>
    </source>
</evidence>
<dbReference type="AlphaFoldDB" id="A0A1V9WYU6"/>
<keyword evidence="1" id="KW-1133">Transmembrane helix</keyword>
<dbReference type="Proteomes" id="UP000192247">
    <property type="component" value="Unassembled WGS sequence"/>
</dbReference>
<name>A0A1V9WYU6_9ACAR</name>
<keyword evidence="3" id="KW-1185">Reference proteome</keyword>
<sequence length="123" mass="13320">MADLANVAENAFDGALTSATGLPIVTTDRLFCDGVPWEKLRNWPALATLLVLVVINFVVIFGKYSDDWLVCEAMYFGQLPKCCLLVPDSVAVGTVAGEVAAAHWHLLTLMYNVPINFSGCSKI</sequence>
<dbReference type="EMBL" id="MNPL01032788">
    <property type="protein sequence ID" value="OQR66367.1"/>
    <property type="molecule type" value="Genomic_DNA"/>
</dbReference>
<proteinExistence type="predicted"/>
<keyword evidence="1" id="KW-0472">Membrane</keyword>